<evidence type="ECO:0000313" key="2">
    <source>
        <dbReference type="EMBL" id="CAI0406421.1"/>
    </source>
</evidence>
<protein>
    <submittedName>
        <fullName evidence="2">Uncharacterized protein</fullName>
    </submittedName>
</protein>
<feature type="region of interest" description="Disordered" evidence="1">
    <location>
        <begin position="67"/>
        <end position="94"/>
    </location>
</feature>
<dbReference type="Proteomes" id="UP001154282">
    <property type="component" value="Unassembled WGS sequence"/>
</dbReference>
<proteinExistence type="predicted"/>
<organism evidence="2 3">
    <name type="scientific">Linum tenue</name>
    <dbReference type="NCBI Taxonomy" id="586396"/>
    <lineage>
        <taxon>Eukaryota</taxon>
        <taxon>Viridiplantae</taxon>
        <taxon>Streptophyta</taxon>
        <taxon>Embryophyta</taxon>
        <taxon>Tracheophyta</taxon>
        <taxon>Spermatophyta</taxon>
        <taxon>Magnoliopsida</taxon>
        <taxon>eudicotyledons</taxon>
        <taxon>Gunneridae</taxon>
        <taxon>Pentapetalae</taxon>
        <taxon>rosids</taxon>
        <taxon>fabids</taxon>
        <taxon>Malpighiales</taxon>
        <taxon>Linaceae</taxon>
        <taxon>Linum</taxon>
    </lineage>
</organism>
<reference evidence="2" key="1">
    <citation type="submission" date="2022-08" db="EMBL/GenBank/DDBJ databases">
        <authorList>
            <person name="Gutierrez-Valencia J."/>
        </authorList>
    </citation>
    <scope>NUCLEOTIDE SEQUENCE</scope>
</reference>
<sequence>VSARWSGGRDPLHHNLKVHTEDVSRTAARSGSCCRSSGWRSRSVTWRWTWGSGTSCRRLSAAAAAEGSSRRGFSSEGSTLGELMRSPSCTNRGS</sequence>
<gene>
    <name evidence="2" type="ORF">LITE_LOCUS13196</name>
</gene>
<comment type="caution">
    <text evidence="2">The sequence shown here is derived from an EMBL/GenBank/DDBJ whole genome shotgun (WGS) entry which is preliminary data.</text>
</comment>
<dbReference type="EMBL" id="CAMGYJ010000004">
    <property type="protein sequence ID" value="CAI0406421.1"/>
    <property type="molecule type" value="Genomic_DNA"/>
</dbReference>
<feature type="non-terminal residue" evidence="2">
    <location>
        <position position="1"/>
    </location>
</feature>
<name>A0AAV0JD09_9ROSI</name>
<accession>A0AAV0JD09</accession>
<dbReference type="AlphaFoldDB" id="A0AAV0JD09"/>
<keyword evidence="3" id="KW-1185">Reference proteome</keyword>
<evidence type="ECO:0000256" key="1">
    <source>
        <dbReference type="SAM" id="MobiDB-lite"/>
    </source>
</evidence>
<evidence type="ECO:0000313" key="3">
    <source>
        <dbReference type="Proteomes" id="UP001154282"/>
    </source>
</evidence>
<feature type="compositionally biased region" description="Low complexity" evidence="1">
    <location>
        <begin position="67"/>
        <end position="78"/>
    </location>
</feature>